<dbReference type="AlphaFoldDB" id="A0A5E4PMJ4"/>
<evidence type="ECO:0000313" key="5">
    <source>
        <dbReference type="EMBL" id="VVC86382.1"/>
    </source>
</evidence>
<dbReference type="EMBL" id="FZQP02000003">
    <property type="protein sequence ID" value="VVC86382.1"/>
    <property type="molecule type" value="Genomic_DNA"/>
</dbReference>
<dbReference type="GO" id="GO:0008422">
    <property type="term" value="F:beta-glucosidase activity"/>
    <property type="evidence" value="ECO:0007669"/>
    <property type="project" value="TreeGrafter"/>
</dbReference>
<dbReference type="PRINTS" id="PR00131">
    <property type="entry name" value="GLHYDRLASE1"/>
</dbReference>
<dbReference type="InterPro" id="IPR017853">
    <property type="entry name" value="GH"/>
</dbReference>
<organism evidence="5 6">
    <name type="scientific">Leptidea sinapis</name>
    <dbReference type="NCBI Taxonomy" id="189913"/>
    <lineage>
        <taxon>Eukaryota</taxon>
        <taxon>Metazoa</taxon>
        <taxon>Ecdysozoa</taxon>
        <taxon>Arthropoda</taxon>
        <taxon>Hexapoda</taxon>
        <taxon>Insecta</taxon>
        <taxon>Pterygota</taxon>
        <taxon>Neoptera</taxon>
        <taxon>Endopterygota</taxon>
        <taxon>Lepidoptera</taxon>
        <taxon>Glossata</taxon>
        <taxon>Ditrysia</taxon>
        <taxon>Papilionoidea</taxon>
        <taxon>Pieridae</taxon>
        <taxon>Dismorphiinae</taxon>
        <taxon>Leptidea</taxon>
    </lineage>
</organism>
<keyword evidence="3" id="KW-0326">Glycosidase</keyword>
<accession>A0A5E4PMJ4</accession>
<evidence type="ECO:0000256" key="1">
    <source>
        <dbReference type="ARBA" id="ARBA00010838"/>
    </source>
</evidence>
<sequence length="218" mass="25166">MRRLIECMIGSSESFMEDVYPLQITLPGLSHSLPRTLIWQKWQCKMQQGGWPPEIEKLMFETSIREGYSSSRLPKFTRAEKVFVRGTADFFGLNYYTGRTVRKAEPGEEVGPWFSSGYKEINAIMEVPNDAYSSSSPVIPVYSKGLRSLLCWIKKAYGNVQILITENGFPGSNSGLNDYDRIKFMKEHLEQFGNTRRRCQCDRLYILNKIRPLPSRLQ</sequence>
<comment type="similarity">
    <text evidence="1 4">Belongs to the glycosyl hydrolase 1 family.</text>
</comment>
<keyword evidence="6" id="KW-1185">Reference proteome</keyword>
<evidence type="ECO:0000256" key="4">
    <source>
        <dbReference type="RuleBase" id="RU003690"/>
    </source>
</evidence>
<dbReference type="Proteomes" id="UP000324832">
    <property type="component" value="Unassembled WGS sequence"/>
</dbReference>
<protein>
    <submittedName>
        <fullName evidence="5">Uncharacterized protein</fullName>
    </submittedName>
</protein>
<dbReference type="Pfam" id="PF00232">
    <property type="entry name" value="Glyco_hydro_1"/>
    <property type="match status" value="1"/>
</dbReference>
<dbReference type="PANTHER" id="PTHR10353">
    <property type="entry name" value="GLYCOSYL HYDROLASE"/>
    <property type="match status" value="1"/>
</dbReference>
<dbReference type="InterPro" id="IPR001360">
    <property type="entry name" value="Glyco_hydro_1"/>
</dbReference>
<evidence type="ECO:0000313" key="6">
    <source>
        <dbReference type="Proteomes" id="UP000324832"/>
    </source>
</evidence>
<name>A0A5E4PMJ4_9NEOP</name>
<dbReference type="PANTHER" id="PTHR10353:SF36">
    <property type="entry name" value="LP05116P"/>
    <property type="match status" value="1"/>
</dbReference>
<evidence type="ECO:0000256" key="2">
    <source>
        <dbReference type="ARBA" id="ARBA00022801"/>
    </source>
</evidence>
<evidence type="ECO:0000256" key="3">
    <source>
        <dbReference type="ARBA" id="ARBA00023295"/>
    </source>
</evidence>
<gene>
    <name evidence="5" type="ORF">LSINAPIS_LOCUS214</name>
</gene>
<dbReference type="GO" id="GO:0005975">
    <property type="term" value="P:carbohydrate metabolic process"/>
    <property type="evidence" value="ECO:0007669"/>
    <property type="project" value="InterPro"/>
</dbReference>
<dbReference type="SUPFAM" id="SSF51445">
    <property type="entry name" value="(Trans)glycosidases"/>
    <property type="match status" value="1"/>
</dbReference>
<proteinExistence type="inferred from homology"/>
<keyword evidence="2" id="KW-0378">Hydrolase</keyword>
<reference evidence="5 6" key="1">
    <citation type="submission" date="2017-07" db="EMBL/GenBank/DDBJ databases">
        <authorList>
            <person name="Talla V."/>
            <person name="Backstrom N."/>
        </authorList>
    </citation>
    <scope>NUCLEOTIDE SEQUENCE [LARGE SCALE GENOMIC DNA]</scope>
</reference>
<dbReference type="Gene3D" id="3.20.20.80">
    <property type="entry name" value="Glycosidases"/>
    <property type="match status" value="1"/>
</dbReference>